<dbReference type="GO" id="GO:0000162">
    <property type="term" value="P:L-tryptophan biosynthetic process"/>
    <property type="evidence" value="ECO:0007669"/>
    <property type="project" value="UniProtKB-UniRule"/>
</dbReference>
<gene>
    <name evidence="9 11" type="primary">trpF</name>
    <name evidence="11" type="ordered locus">HTH_0191</name>
</gene>
<dbReference type="PATRIC" id="fig|608538.5.peg.192"/>
<keyword evidence="5 9" id="KW-0028">Amino-acid biosynthesis</keyword>
<accession>D3DFQ6</accession>
<dbReference type="OrthoDB" id="9786954at2"/>
<keyword evidence="6 9" id="KW-0822">Tryptophan biosynthesis</keyword>
<evidence type="ECO:0000256" key="7">
    <source>
        <dbReference type="ARBA" id="ARBA00023141"/>
    </source>
</evidence>
<evidence type="ECO:0000256" key="5">
    <source>
        <dbReference type="ARBA" id="ARBA00022605"/>
    </source>
</evidence>
<evidence type="ECO:0000256" key="1">
    <source>
        <dbReference type="ARBA" id="ARBA00001164"/>
    </source>
</evidence>
<evidence type="ECO:0000313" key="12">
    <source>
        <dbReference type="Proteomes" id="UP000002574"/>
    </source>
</evidence>
<keyword evidence="7 9" id="KW-0057">Aromatic amino acid biosynthesis</keyword>
<dbReference type="KEGG" id="hth:HTH_0191"/>
<evidence type="ECO:0000256" key="8">
    <source>
        <dbReference type="ARBA" id="ARBA00023235"/>
    </source>
</evidence>
<dbReference type="Pfam" id="PF00697">
    <property type="entry name" value="PRAI"/>
    <property type="match status" value="1"/>
</dbReference>
<dbReference type="InterPro" id="IPR013785">
    <property type="entry name" value="Aldolase_TIM"/>
</dbReference>
<dbReference type="EMBL" id="AP011112">
    <property type="protein sequence ID" value="BAI68658.1"/>
    <property type="molecule type" value="Genomic_DNA"/>
</dbReference>
<comment type="similarity">
    <text evidence="9">Belongs to the TrpF family.</text>
</comment>
<dbReference type="Proteomes" id="UP000002574">
    <property type="component" value="Chromosome"/>
</dbReference>
<comment type="pathway">
    <text evidence="2 9">Amino-acid biosynthesis; L-tryptophan biosynthesis; L-tryptophan from chorismate: step 3/5.</text>
</comment>
<dbReference type="InterPro" id="IPR001240">
    <property type="entry name" value="PRAI_dom"/>
</dbReference>
<reference evidence="11 12" key="1">
    <citation type="journal article" date="2010" name="J. Bacteriol.">
        <title>Complete genome sequence of the thermophilic, obligately chemolithoautotrophic hydrogen-oxidizing bacterium Hydrogenobacter thermophilus TK-6.</title>
        <authorList>
            <person name="Arai H."/>
            <person name="Kanbe H."/>
            <person name="Ishii M."/>
            <person name="Igarashi Y."/>
        </authorList>
    </citation>
    <scope>NUCLEOTIDE SEQUENCE [LARGE SCALE GENOMIC DNA]</scope>
    <source>
        <strain evidence="12">DSM 6534 / IAM 12695 / TK-6 [Tokyo]</strain>
    </source>
</reference>
<feature type="domain" description="N-(5'phosphoribosyl) anthranilate isomerase (PRAI)" evidence="10">
    <location>
        <begin position="5"/>
        <end position="197"/>
    </location>
</feature>
<evidence type="ECO:0000256" key="4">
    <source>
        <dbReference type="ARBA" id="ARBA00022272"/>
    </source>
</evidence>
<evidence type="ECO:0000256" key="2">
    <source>
        <dbReference type="ARBA" id="ARBA00004664"/>
    </source>
</evidence>
<sequence>MVKIKFCGLKRIQDLEKAISLKIDYVGFVLYPKSPRYVSSEELKALVSLSNSVKKVAVMVNPDYQDVKKVLDIGVDLIQLHGEESFDFAKKVGFERVIKAFRVKEKIYISQEWRQVHAVLLDTYSQYLYGGTGKTFNWSIAEELVKNGFRIILSGGLTPENVQMAVRKVNPYGVDVSSGIEVQPGTKDHQKMEAFVRAVRSSLS</sequence>
<protein>
    <recommendedName>
        <fullName evidence="4 9">N-(5'-phosphoribosyl)anthranilate isomerase</fullName>
        <shortName evidence="9">PRAI</shortName>
        <ecNumber evidence="3 9">5.3.1.24</ecNumber>
    </recommendedName>
</protein>
<proteinExistence type="inferred from homology"/>
<dbReference type="AlphaFoldDB" id="D3DFQ6"/>
<dbReference type="Gene3D" id="3.20.20.70">
    <property type="entry name" value="Aldolase class I"/>
    <property type="match status" value="1"/>
</dbReference>
<evidence type="ECO:0000259" key="10">
    <source>
        <dbReference type="Pfam" id="PF00697"/>
    </source>
</evidence>
<dbReference type="RefSeq" id="WP_012962841.1">
    <property type="nucleotide sequence ID" value="NC_013799.1"/>
</dbReference>
<dbReference type="PANTHER" id="PTHR42894">
    <property type="entry name" value="N-(5'-PHOSPHORIBOSYL)ANTHRANILATE ISOMERASE"/>
    <property type="match status" value="1"/>
</dbReference>
<dbReference type="eggNOG" id="COG0135">
    <property type="taxonomic scope" value="Bacteria"/>
</dbReference>
<dbReference type="PANTHER" id="PTHR42894:SF1">
    <property type="entry name" value="N-(5'-PHOSPHORIBOSYL)ANTHRANILATE ISOMERASE"/>
    <property type="match status" value="1"/>
</dbReference>
<organism evidence="11 12">
    <name type="scientific">Hydrogenobacter thermophilus (strain DSM 6534 / IAM 12695 / TK-6)</name>
    <dbReference type="NCBI Taxonomy" id="608538"/>
    <lineage>
        <taxon>Bacteria</taxon>
        <taxon>Pseudomonadati</taxon>
        <taxon>Aquificota</taxon>
        <taxon>Aquificia</taxon>
        <taxon>Aquificales</taxon>
        <taxon>Aquificaceae</taxon>
        <taxon>Hydrogenobacter</taxon>
    </lineage>
</organism>
<name>D3DFQ6_HYDTT</name>
<dbReference type="HAMAP" id="MF_00135">
    <property type="entry name" value="PRAI"/>
    <property type="match status" value="1"/>
</dbReference>
<evidence type="ECO:0000313" key="11">
    <source>
        <dbReference type="EMBL" id="BAI68658.1"/>
    </source>
</evidence>
<dbReference type="GO" id="GO:0004640">
    <property type="term" value="F:phosphoribosylanthranilate isomerase activity"/>
    <property type="evidence" value="ECO:0007669"/>
    <property type="project" value="UniProtKB-UniRule"/>
</dbReference>
<dbReference type="KEGG" id="hte:Hydth_0191"/>
<dbReference type="UniPathway" id="UPA00035">
    <property type="reaction ID" value="UER00042"/>
</dbReference>
<keyword evidence="12" id="KW-1185">Reference proteome</keyword>
<dbReference type="EC" id="5.3.1.24" evidence="3 9"/>
<dbReference type="STRING" id="608538.HTH_0191"/>
<dbReference type="CDD" id="cd00405">
    <property type="entry name" value="PRAI"/>
    <property type="match status" value="1"/>
</dbReference>
<keyword evidence="8 9" id="KW-0413">Isomerase</keyword>
<evidence type="ECO:0000256" key="9">
    <source>
        <dbReference type="HAMAP-Rule" id="MF_00135"/>
    </source>
</evidence>
<dbReference type="InterPro" id="IPR011060">
    <property type="entry name" value="RibuloseP-bd_barrel"/>
</dbReference>
<evidence type="ECO:0000256" key="6">
    <source>
        <dbReference type="ARBA" id="ARBA00022822"/>
    </source>
</evidence>
<dbReference type="SUPFAM" id="SSF51366">
    <property type="entry name" value="Ribulose-phoshate binding barrel"/>
    <property type="match status" value="1"/>
</dbReference>
<dbReference type="InterPro" id="IPR044643">
    <property type="entry name" value="TrpF_fam"/>
</dbReference>
<comment type="catalytic activity">
    <reaction evidence="1 9">
        <text>N-(5-phospho-beta-D-ribosyl)anthranilate = 1-(2-carboxyphenylamino)-1-deoxy-D-ribulose 5-phosphate</text>
        <dbReference type="Rhea" id="RHEA:21540"/>
        <dbReference type="ChEBI" id="CHEBI:18277"/>
        <dbReference type="ChEBI" id="CHEBI:58613"/>
        <dbReference type="EC" id="5.3.1.24"/>
    </reaction>
</comment>
<evidence type="ECO:0000256" key="3">
    <source>
        <dbReference type="ARBA" id="ARBA00012572"/>
    </source>
</evidence>